<dbReference type="InParanoid" id="W0RU30"/>
<evidence type="ECO:0000259" key="6">
    <source>
        <dbReference type="PROSITE" id="PS51296"/>
    </source>
</evidence>
<dbReference type="GO" id="GO:0016020">
    <property type="term" value="C:membrane"/>
    <property type="evidence" value="ECO:0007669"/>
    <property type="project" value="InterPro"/>
</dbReference>
<dbReference type="CDD" id="cd03477">
    <property type="entry name" value="Rieske_YhfW_C"/>
    <property type="match status" value="1"/>
</dbReference>
<dbReference type="InterPro" id="IPR038010">
    <property type="entry name" value="YhfW_C"/>
</dbReference>
<evidence type="ECO:0000256" key="5">
    <source>
        <dbReference type="ARBA" id="ARBA00023157"/>
    </source>
</evidence>
<keyword evidence="3" id="KW-0408">Iron</keyword>
<feature type="domain" description="Rieske" evidence="6">
    <location>
        <begin position="438"/>
        <end position="525"/>
    </location>
</feature>
<dbReference type="Pfam" id="PF00355">
    <property type="entry name" value="Rieske"/>
    <property type="match status" value="1"/>
</dbReference>
<evidence type="ECO:0000256" key="1">
    <source>
        <dbReference type="ARBA" id="ARBA00022714"/>
    </source>
</evidence>
<dbReference type="PANTHER" id="PTHR13847:SF281">
    <property type="entry name" value="FAD DEPENDENT OXIDOREDUCTASE DOMAIN-CONTAINING PROTEIN"/>
    <property type="match status" value="1"/>
</dbReference>
<dbReference type="PROSITE" id="PS51296">
    <property type="entry name" value="RIESKE"/>
    <property type="match status" value="1"/>
</dbReference>
<evidence type="ECO:0000256" key="3">
    <source>
        <dbReference type="ARBA" id="ARBA00023004"/>
    </source>
</evidence>
<gene>
    <name evidence="7" type="ORF">J421_6280</name>
</gene>
<dbReference type="eggNOG" id="COG0665">
    <property type="taxonomic scope" value="Bacteria"/>
</dbReference>
<dbReference type="AlphaFoldDB" id="W0RU30"/>
<evidence type="ECO:0000313" key="7">
    <source>
        <dbReference type="EMBL" id="AHG93815.1"/>
    </source>
</evidence>
<dbReference type="RefSeq" id="WP_025415105.1">
    <property type="nucleotide sequence ID" value="NZ_CP007130.1"/>
</dbReference>
<organism evidence="7 8">
    <name type="scientific">Gemmatirosa kalamazoonensis</name>
    <dbReference type="NCBI Taxonomy" id="861299"/>
    <lineage>
        <taxon>Bacteria</taxon>
        <taxon>Pseudomonadati</taxon>
        <taxon>Gemmatimonadota</taxon>
        <taxon>Gemmatimonadia</taxon>
        <taxon>Gemmatimonadales</taxon>
        <taxon>Gemmatimonadaceae</taxon>
        <taxon>Gemmatirosa</taxon>
    </lineage>
</organism>
<evidence type="ECO:0000256" key="4">
    <source>
        <dbReference type="ARBA" id="ARBA00023014"/>
    </source>
</evidence>
<dbReference type="eggNOG" id="COG0723">
    <property type="taxonomic scope" value="Bacteria"/>
</dbReference>
<proteinExistence type="predicted"/>
<dbReference type="GO" id="GO:0005737">
    <property type="term" value="C:cytoplasm"/>
    <property type="evidence" value="ECO:0007669"/>
    <property type="project" value="TreeGrafter"/>
</dbReference>
<dbReference type="PANTHER" id="PTHR13847">
    <property type="entry name" value="SARCOSINE DEHYDROGENASE-RELATED"/>
    <property type="match status" value="1"/>
</dbReference>
<dbReference type="Gene3D" id="2.102.10.10">
    <property type="entry name" value="Rieske [2Fe-2S] iron-sulphur domain"/>
    <property type="match status" value="1"/>
</dbReference>
<dbReference type="InterPro" id="IPR005805">
    <property type="entry name" value="Rieske_Fe-S_prot_C"/>
</dbReference>
<reference evidence="7 8" key="1">
    <citation type="journal article" date="2014" name="Genome Announc.">
        <title>Genome Sequence and Methylome of Soil Bacterium Gemmatirosa kalamazoonensis KBS708T, a Member of the Rarely Cultivated Gemmatimonadetes Phylum.</title>
        <authorList>
            <person name="Debruyn J.M."/>
            <person name="Radosevich M."/>
            <person name="Wommack K.E."/>
            <person name="Polson S.W."/>
            <person name="Hauser L.J."/>
            <person name="Fawaz M.N."/>
            <person name="Korlach J."/>
            <person name="Tsai Y.C."/>
        </authorList>
    </citation>
    <scope>NUCLEOTIDE SEQUENCE [LARGE SCALE GENOMIC DNA]</scope>
    <source>
        <strain evidence="7 8">KBS708</strain>
        <plasmid evidence="8">Plasmid 2</plasmid>
    </source>
</reference>
<keyword evidence="7" id="KW-0614">Plasmid</keyword>
<evidence type="ECO:0000256" key="2">
    <source>
        <dbReference type="ARBA" id="ARBA00022723"/>
    </source>
</evidence>
<dbReference type="FunFam" id="2.102.10.10:FF:000014">
    <property type="entry name" value="Oxidoreductase, FAD dependent"/>
    <property type="match status" value="1"/>
</dbReference>
<dbReference type="EMBL" id="CP007130">
    <property type="protein sequence ID" value="AHG93815.1"/>
    <property type="molecule type" value="Genomic_DNA"/>
</dbReference>
<dbReference type="Gene3D" id="3.30.9.10">
    <property type="entry name" value="D-Amino Acid Oxidase, subunit A, domain 2"/>
    <property type="match status" value="1"/>
</dbReference>
<keyword evidence="2" id="KW-0479">Metal-binding</keyword>
<dbReference type="Pfam" id="PF01266">
    <property type="entry name" value="DAO"/>
    <property type="match status" value="1"/>
</dbReference>
<dbReference type="InterPro" id="IPR017941">
    <property type="entry name" value="Rieske_2Fe-2S"/>
</dbReference>
<dbReference type="InterPro" id="IPR006076">
    <property type="entry name" value="FAD-dep_OxRdtase"/>
</dbReference>
<keyword evidence="5" id="KW-1015">Disulfide bond</keyword>
<dbReference type="InterPro" id="IPR036188">
    <property type="entry name" value="FAD/NAD-bd_sf"/>
</dbReference>
<keyword evidence="8" id="KW-1185">Reference proteome</keyword>
<evidence type="ECO:0000313" key="8">
    <source>
        <dbReference type="Proteomes" id="UP000019151"/>
    </source>
</evidence>
<accession>W0RU30</accession>
<keyword evidence="4" id="KW-0411">Iron-sulfur</keyword>
<dbReference type="GO" id="GO:0046872">
    <property type="term" value="F:metal ion binding"/>
    <property type="evidence" value="ECO:0007669"/>
    <property type="project" value="UniProtKB-KW"/>
</dbReference>
<protein>
    <submittedName>
        <fullName evidence="7">FAD dependent oxidoreductase</fullName>
    </submittedName>
</protein>
<dbReference type="Gene3D" id="3.50.50.60">
    <property type="entry name" value="FAD/NAD(P)-binding domain"/>
    <property type="match status" value="1"/>
</dbReference>
<dbReference type="OrthoDB" id="9767869at2"/>
<dbReference type="PRINTS" id="PR00162">
    <property type="entry name" value="RIESKE"/>
</dbReference>
<dbReference type="SUPFAM" id="SSF51905">
    <property type="entry name" value="FAD/NAD(P)-binding domain"/>
    <property type="match status" value="1"/>
</dbReference>
<sequence>MEPNAARPVEGARPSIWQATADVPSYPKLKEDLTVDVCVVGAGIAGLTTAYHLVREGKSVVVLDDGPVGGGETGRTTAHIATAVDDYYHEIARVHGDETARRVAESFRAALDRIEGIVRDEAIDCEFTRLDGWWFAGDAQGRDVLATEHDAARAAGEAVELVDDWPLANVFPDAPFPRLALRFPNQGQFHALKYLAGLARAIVERGGRIHCGEHVNGVEDAKDGARCAVKTESGRTVHASDVVVATNTPVNDWVKMHTKQAPYRTYVVGMRVSRGWVPPGLYWDTLDPYHYVRLANPLGTGDEDVLIVGGEDHKTGQSEAPEEEAFGRLESWARARFPVGETLYRWSGQVMEPVDYLGFIGRNPGSRRLWIATGDSGNGMSHGTIAGMLLADLIVGRESPWAPVYDPSRVTLKAMPVAEFLKENLNVAAQYVDYVTPGEVRDVAEIPAGEGRLVRRGTKKLAVYKRDDGSLDVRSAVCTHLYCIVAWNSAEKTWDCPCHGSRFAHDGTVINGPAASPLEEAELGE</sequence>
<dbReference type="InterPro" id="IPR036922">
    <property type="entry name" value="Rieske_2Fe-2S_sf"/>
</dbReference>
<dbReference type="PATRIC" id="fig|861299.3.peg.6348"/>
<dbReference type="SUPFAM" id="SSF50022">
    <property type="entry name" value="ISP domain"/>
    <property type="match status" value="1"/>
</dbReference>
<name>W0RU30_9BACT</name>
<dbReference type="HOGENOM" id="CLU_007884_15_1_0"/>
<dbReference type="GO" id="GO:0051537">
    <property type="term" value="F:2 iron, 2 sulfur cluster binding"/>
    <property type="evidence" value="ECO:0007669"/>
    <property type="project" value="UniProtKB-KW"/>
</dbReference>
<dbReference type="Proteomes" id="UP000019151">
    <property type="component" value="Plasmid 2"/>
</dbReference>
<keyword evidence="1" id="KW-0001">2Fe-2S</keyword>
<geneLocation type="plasmid" evidence="7 8">
    <name>2</name>
</geneLocation>
<dbReference type="KEGG" id="gba:J421_6280"/>
<dbReference type="FunCoup" id="W0RU30">
    <property type="interactions" value="22"/>
</dbReference>